<evidence type="ECO:0000313" key="7">
    <source>
        <dbReference type="EMBL" id="NXB86455.1"/>
    </source>
</evidence>
<dbReference type="GO" id="GO:0004674">
    <property type="term" value="F:protein serine/threonine kinase activity"/>
    <property type="evidence" value="ECO:0007669"/>
    <property type="project" value="UniProtKB-KW"/>
</dbReference>
<evidence type="ECO:0000259" key="6">
    <source>
        <dbReference type="PROSITE" id="PS50011"/>
    </source>
</evidence>
<evidence type="ECO:0000256" key="1">
    <source>
        <dbReference type="ARBA" id="ARBA00022527"/>
    </source>
</evidence>
<dbReference type="Gene3D" id="3.30.200.20">
    <property type="entry name" value="Phosphorylase Kinase, domain 1"/>
    <property type="match status" value="1"/>
</dbReference>
<dbReference type="EMBL" id="WBNB01000764">
    <property type="protein sequence ID" value="NXB86455.1"/>
    <property type="molecule type" value="Genomic_DNA"/>
</dbReference>
<dbReference type="Gene3D" id="1.10.510.10">
    <property type="entry name" value="Transferase(Phosphotransferase) domain 1"/>
    <property type="match status" value="1"/>
</dbReference>
<dbReference type="SUPFAM" id="SSF56112">
    <property type="entry name" value="Protein kinase-like (PK-like)"/>
    <property type="match status" value="1"/>
</dbReference>
<keyword evidence="3" id="KW-0547">Nucleotide-binding</keyword>
<protein>
    <submittedName>
        <fullName evidence="7">RK kinase</fullName>
    </submittedName>
</protein>
<keyword evidence="2" id="KW-0808">Transferase</keyword>
<proteinExistence type="predicted"/>
<name>A0A851K8E9_VIDCH</name>
<dbReference type="SMART" id="SM00220">
    <property type="entry name" value="S_TKc"/>
    <property type="match status" value="1"/>
</dbReference>
<feature type="non-terminal residue" evidence="7">
    <location>
        <position position="1"/>
    </location>
</feature>
<evidence type="ECO:0000256" key="3">
    <source>
        <dbReference type="ARBA" id="ARBA00022741"/>
    </source>
</evidence>
<feature type="domain" description="Protein kinase" evidence="6">
    <location>
        <begin position="9"/>
        <end position="136"/>
    </location>
</feature>
<reference evidence="7" key="1">
    <citation type="submission" date="2019-09" db="EMBL/GenBank/DDBJ databases">
        <title>Bird 10,000 Genomes (B10K) Project - Family phase.</title>
        <authorList>
            <person name="Zhang G."/>
        </authorList>
    </citation>
    <scope>NUCLEOTIDE SEQUENCE</scope>
    <source>
        <strain evidence="7">OUT-0048</strain>
        <tissue evidence="7">Muscle</tissue>
    </source>
</reference>
<keyword evidence="5" id="KW-0067">ATP-binding</keyword>
<dbReference type="InterPro" id="IPR011009">
    <property type="entry name" value="Kinase-like_dom_sf"/>
</dbReference>
<dbReference type="GO" id="GO:0009966">
    <property type="term" value="P:regulation of signal transduction"/>
    <property type="evidence" value="ECO:0007669"/>
    <property type="project" value="TreeGrafter"/>
</dbReference>
<dbReference type="PANTHER" id="PTHR24355">
    <property type="entry name" value="G PROTEIN-COUPLED RECEPTOR KINASE/RIBOSOMAL PROTEIN S6 KINASE"/>
    <property type="match status" value="1"/>
</dbReference>
<evidence type="ECO:0000313" key="8">
    <source>
        <dbReference type="Proteomes" id="UP000634236"/>
    </source>
</evidence>
<evidence type="ECO:0000256" key="2">
    <source>
        <dbReference type="ARBA" id="ARBA00022679"/>
    </source>
</evidence>
<evidence type="ECO:0000256" key="5">
    <source>
        <dbReference type="ARBA" id="ARBA00022840"/>
    </source>
</evidence>
<keyword evidence="1" id="KW-0723">Serine/threonine-protein kinase</keyword>
<keyword evidence="8" id="KW-1185">Reference proteome</keyword>
<dbReference type="GO" id="GO:0005737">
    <property type="term" value="C:cytoplasm"/>
    <property type="evidence" value="ECO:0007669"/>
    <property type="project" value="TreeGrafter"/>
</dbReference>
<keyword evidence="4 7" id="KW-0418">Kinase</keyword>
<dbReference type="Proteomes" id="UP000634236">
    <property type="component" value="Unassembled WGS sequence"/>
</dbReference>
<evidence type="ECO:0000256" key="4">
    <source>
        <dbReference type="ARBA" id="ARBA00022777"/>
    </source>
</evidence>
<comment type="caution">
    <text evidence="7">The sequence shown here is derived from an EMBL/GenBank/DDBJ whole genome shotgun (WGS) entry which is preliminary data.</text>
</comment>
<dbReference type="PROSITE" id="PS50011">
    <property type="entry name" value="PROTEIN_KINASE_DOM"/>
    <property type="match status" value="1"/>
</dbReference>
<dbReference type="PANTHER" id="PTHR24355:SF28">
    <property type="entry name" value="G PROTEIN-COUPLED RECEPTOR KINASE 2"/>
    <property type="match status" value="1"/>
</dbReference>
<dbReference type="GO" id="GO:0005524">
    <property type="term" value="F:ATP binding"/>
    <property type="evidence" value="ECO:0007669"/>
    <property type="project" value="UniProtKB-KW"/>
</dbReference>
<sequence length="136" mass="15674">SQAVNADAFVEFRVLGKGGFGEVCACQRRATGKMYANKRLNKKRLKKRKGYEAALVEKRILARVHSRFIVSLACAFQTKTDLCLVMTIMNGGTLRYHIYTPWTRRTRAFAEPRAVFYTAQILLGLEHLHQHRIVYR</sequence>
<gene>
    <name evidence="7" type="primary">Grk1_0</name>
    <name evidence="7" type="ORF">VIDCHA_R12544</name>
</gene>
<accession>A0A851K8E9</accession>
<dbReference type="AlphaFoldDB" id="A0A851K8E9"/>
<dbReference type="Pfam" id="PF00069">
    <property type="entry name" value="Pkinase"/>
    <property type="match status" value="1"/>
</dbReference>
<feature type="non-terminal residue" evidence="7">
    <location>
        <position position="136"/>
    </location>
</feature>
<dbReference type="InterPro" id="IPR000719">
    <property type="entry name" value="Prot_kinase_dom"/>
</dbReference>
<organism evidence="7 8">
    <name type="scientific">Vidua chalybeata</name>
    <name type="common">Village indigobird</name>
    <dbReference type="NCBI Taxonomy" id="81927"/>
    <lineage>
        <taxon>Eukaryota</taxon>
        <taxon>Metazoa</taxon>
        <taxon>Chordata</taxon>
        <taxon>Craniata</taxon>
        <taxon>Vertebrata</taxon>
        <taxon>Euteleostomi</taxon>
        <taxon>Archelosauria</taxon>
        <taxon>Archosauria</taxon>
        <taxon>Dinosauria</taxon>
        <taxon>Saurischia</taxon>
        <taxon>Theropoda</taxon>
        <taxon>Coelurosauria</taxon>
        <taxon>Aves</taxon>
        <taxon>Neognathae</taxon>
        <taxon>Neoaves</taxon>
        <taxon>Telluraves</taxon>
        <taxon>Australaves</taxon>
        <taxon>Passeriformes</taxon>
        <taxon>Passeroidea</taxon>
        <taxon>Estrildidae</taxon>
        <taxon>Viduinae</taxon>
        <taxon>Vidua</taxon>
    </lineage>
</organism>